<dbReference type="PIRSF" id="PIRSF003961">
    <property type="entry name" value="M_poly_PhleboV"/>
    <property type="match status" value="1"/>
</dbReference>
<evidence type="ECO:0000256" key="11">
    <source>
        <dbReference type="ARBA" id="ARBA00022804"/>
    </source>
</evidence>
<accession>A0A0F6ZN31</accession>
<evidence type="ECO:0000256" key="15">
    <source>
        <dbReference type="ARBA" id="ARBA00022989"/>
    </source>
</evidence>
<feature type="transmembrane region" description="Helical" evidence="24">
    <location>
        <begin position="671"/>
        <end position="697"/>
    </location>
</feature>
<keyword evidence="17" id="KW-1015">Disulfide bond</keyword>
<feature type="domain" description="Phlebovirus nonstructural NS-M" evidence="27">
    <location>
        <begin position="5"/>
        <end position="203"/>
    </location>
</feature>
<reference evidence="29 30" key="1">
    <citation type="journal article" date="2015" name="J. Gen. Virol.">
        <title>Characterization of the Punta Toro species complex (genus Phlebovirus, family Bunyaviridae).</title>
        <authorList>
            <person name="Palacios G."/>
            <person name="Wiley M.R."/>
            <person name="Travassos da Rosa A.P."/>
            <person name="Guzman H."/>
            <person name="Quiroz E."/>
            <person name="Savji N."/>
            <person name="Carrera J.P."/>
            <person name="Bussetti A.V."/>
            <person name="Ladner J.T."/>
            <person name="Lipkin W.I."/>
            <person name="Tesh R.B."/>
        </authorList>
    </citation>
    <scope>NUCLEOTIDE SEQUENCE [LARGE SCALE GENOMIC DNA]</scope>
    <source>
        <strain evidence="29">CoAr3319</strain>
    </source>
</reference>
<evidence type="ECO:0000256" key="21">
    <source>
        <dbReference type="ARBA" id="ARBA00031199"/>
    </source>
</evidence>
<feature type="domain" description="Phlebovirus glycoprotein G1" evidence="25">
    <location>
        <begin position="249"/>
        <end position="775"/>
    </location>
</feature>
<dbReference type="InterPro" id="IPR009878">
    <property type="entry name" value="Phlebovirus_G2_fusion"/>
</dbReference>
<organism evidence="29 30">
    <name type="scientific">Buenaventura virus</name>
    <dbReference type="NCBI Taxonomy" id="206377"/>
    <lineage>
        <taxon>Viruses</taxon>
        <taxon>Riboviria</taxon>
        <taxon>Orthornavirae</taxon>
        <taxon>Negarnaviricota</taxon>
        <taxon>Polyploviricotina</taxon>
        <taxon>Bunyaviricetes</taxon>
        <taxon>Hareavirales</taxon>
        <taxon>Phenuiviridae</taxon>
        <taxon>Phlebovirus</taxon>
        <taxon>Phlebovirus buenaventuraense</taxon>
    </lineage>
</organism>
<evidence type="ECO:0000259" key="25">
    <source>
        <dbReference type="Pfam" id="PF07243"/>
    </source>
</evidence>
<dbReference type="Gene3D" id="2.60.98.50">
    <property type="match status" value="3"/>
</dbReference>
<keyword evidence="13" id="KW-0946">Virion</keyword>
<keyword evidence="6" id="KW-1170">Fusion of virus membrane with host endosomal membrane</keyword>
<evidence type="ECO:0000256" key="6">
    <source>
        <dbReference type="ARBA" id="ARBA00022510"/>
    </source>
</evidence>
<dbReference type="InterPro" id="IPR009879">
    <property type="entry name" value="Phlebovirus_NSM"/>
</dbReference>
<keyword evidence="18" id="KW-0325">Glycoprotein</keyword>
<dbReference type="Pfam" id="PF07246">
    <property type="entry name" value="Phlebovirus_NSM"/>
    <property type="match status" value="1"/>
</dbReference>
<keyword evidence="10" id="KW-0732">Signal</keyword>
<keyword evidence="8" id="KW-1162">Viral penetration into host cytoplasm</keyword>
<feature type="transmembrane region" description="Helical" evidence="24">
    <location>
        <begin position="1251"/>
        <end position="1278"/>
    </location>
</feature>
<comment type="similarity">
    <text evidence="22">Belongs to the phlebovirus envelope glycoprotein family.</text>
</comment>
<evidence type="ECO:0000256" key="14">
    <source>
        <dbReference type="ARBA" id="ARBA00022870"/>
    </source>
</evidence>
<dbReference type="GO" id="GO:0016020">
    <property type="term" value="C:membrane"/>
    <property type="evidence" value="ECO:0007669"/>
    <property type="project" value="InterPro"/>
</dbReference>
<keyword evidence="23" id="KW-0175">Coiled coil</keyword>
<dbReference type="GO" id="GO:0039654">
    <property type="term" value="P:fusion of virus membrane with host endosome membrane"/>
    <property type="evidence" value="ECO:0007669"/>
    <property type="project" value="UniProtKB-KW"/>
</dbReference>
<keyword evidence="5" id="KW-1168">Fusion of virus membrane with host membrane</keyword>
<keyword evidence="7" id="KW-0945">Host-virus interaction</keyword>
<dbReference type="GeneID" id="65101354"/>
<keyword evidence="15 24" id="KW-1133">Transmembrane helix</keyword>
<evidence type="ECO:0000256" key="22">
    <source>
        <dbReference type="ARBA" id="ARBA00033745"/>
    </source>
</evidence>
<dbReference type="GO" id="GO:0044167">
    <property type="term" value="C:host cell endoplasmic reticulum membrane"/>
    <property type="evidence" value="ECO:0007669"/>
    <property type="project" value="UniProtKB-SubCell"/>
</dbReference>
<evidence type="ECO:0000259" key="28">
    <source>
        <dbReference type="Pfam" id="PF19019"/>
    </source>
</evidence>
<evidence type="ECO:0000256" key="7">
    <source>
        <dbReference type="ARBA" id="ARBA00022581"/>
    </source>
</evidence>
<evidence type="ECO:0000313" key="29">
    <source>
        <dbReference type="EMBL" id="AKF42395.1"/>
    </source>
</evidence>
<keyword evidence="30" id="KW-1185">Reference proteome</keyword>
<evidence type="ECO:0000259" key="27">
    <source>
        <dbReference type="Pfam" id="PF07246"/>
    </source>
</evidence>
<keyword evidence="14" id="KW-1043">Host membrane</keyword>
<evidence type="ECO:0000256" key="4">
    <source>
        <dbReference type="ARBA" id="ARBA00015294"/>
    </source>
</evidence>
<evidence type="ECO:0000256" key="16">
    <source>
        <dbReference type="ARBA" id="ARBA00023136"/>
    </source>
</evidence>
<feature type="coiled-coil region" evidence="23">
    <location>
        <begin position="176"/>
        <end position="203"/>
    </location>
</feature>
<sequence>MYKLITNILKLSMVSAMYSIMFWDPTGISKLCLSNNSPLEGLVYYWENTMREGEFKREKRKKCRLGISEPAPVSNQTIVSLIEEVQKSPAEMILICETSGNATGSSLSFDGLSDNEVKPSIVDCATGERTSDLRVLVGKGTFEKKMSMSNEIDRVVSLEDHLQRERELVQTFQDLHHNESEKNKLLEHELENVRQQLRRERESNKVKVWTTKKPEVTTIGLTTTIATILLASQSIASSVPMPGQLNTWPHAKNRVGGGVFKANDDDEDSCKLIDYGIACHGFDYLLRTDIYPFFNAHVSHRSMLEASNEGIILKDEASCEIETNKDLKCYEERAFLKWSCPHLVNSAHFIDSKGKLRIIKCKAEYEITEDCTYCRRIKKKAAQQKQVYKSSIALQDAVCQENSDYYDGPRITFTGVCKIGSMEYKKCKHKSSSFENVGFITIRDKGKYYIENMRIKNIEMVSNVSFICYNHNGQDTEKDIRLLKRVKPSDCKVVDDSKSKHCTGDHIFCDKYDCTKSYPEASCMHAPGSGPILVLVMGVWFKPQCVGYERVLVEREVKVPVLTQEKDCDTCVFECQEDKILIKSTGFKMISAVACSHGSCVSSHQSPSTFLYIDYPGLTASVGGEIGLHLSHTDDSISVHKKIHCPARDPCEAHNCVICYHGLINYQCHTFLSYSVVSFLFISVLYLTFFIVSRLLLFLKIMPKRLKNPISWLTLLIRWVLQTLITILRLSFKKLSETIGWTTNDNRQHVDVEANRRPLRRYRTTFILTLLFIGLASGCSNTAVSNSKQTKCLQSGGSVKCSITATITLKAGIIGAESCFIIKGPSENQQRVIRVKTISSETVCREGSSFWTGLFTPSCVSSRRCHLVGDCVGNRCQSWRDEVVSREFGNMKDNNAMSENKCFEQCGAAGCGCFNINPSCLYVHSVFKSVRREAIRVFKCNDWVHRLTFEVSGPSGEKDRIVLNSLSTKFLQWGTISLSLDAEGISGTNSYSFLESNKGGFAIHDEEFSEIPREGYLGEIRCSSESAVIAAHKSCIRAPNLIKYKPMTDQIDCTASLVDPFAIFLKGSLPQSRSGYTFTSSTDKKTVQAFNSGAIKALISINLDDHEIEFLSDTADCDATFLNISGCYSCNYGAQVCIKVRSSKSSIFSSNNNDNSIVINFDAEQGTRDYCRIIHFNGPLVDETLHYSCGGESKLLQMKGSLITVGPYDFRNTTGGKSTVVNPHEESWNLFSWFSGLLDWLGGPLRAILKIVLIVIIGIILFIVVVFLMRLAILNVLLKSKKN</sequence>
<feature type="domain" description="Phlebovirus glycoprotein G2 C-terminal" evidence="28">
    <location>
        <begin position="1116"/>
        <end position="1278"/>
    </location>
</feature>
<evidence type="ECO:0000259" key="26">
    <source>
        <dbReference type="Pfam" id="PF07245"/>
    </source>
</evidence>
<evidence type="ECO:0000256" key="13">
    <source>
        <dbReference type="ARBA" id="ARBA00022844"/>
    </source>
</evidence>
<dbReference type="InterPro" id="IPR043603">
    <property type="entry name" value="Phlebo_G2_C"/>
</dbReference>
<feature type="domain" description="Phlebovirus glycoprotein G2 fusion" evidence="26">
    <location>
        <begin position="779"/>
        <end position="1092"/>
    </location>
</feature>
<dbReference type="GO" id="GO:0055036">
    <property type="term" value="C:virion membrane"/>
    <property type="evidence" value="ECO:0007669"/>
    <property type="project" value="UniProtKB-SubCell"/>
</dbReference>
<evidence type="ECO:0000256" key="3">
    <source>
        <dbReference type="ARBA" id="ARBA00004563"/>
    </source>
</evidence>
<evidence type="ECO:0000256" key="17">
    <source>
        <dbReference type="ARBA" id="ARBA00023157"/>
    </source>
</evidence>
<keyword evidence="16 24" id="KW-0472">Membrane</keyword>
<evidence type="ECO:0000256" key="23">
    <source>
        <dbReference type="SAM" id="Coils"/>
    </source>
</evidence>
<comment type="subcellular location">
    <subcellularLocation>
        <location evidence="1">Host Golgi apparatus membrane</location>
        <topology evidence="1">Single-pass type I membrane protein</topology>
    </subcellularLocation>
    <subcellularLocation>
        <location evidence="2">Host endoplasmic reticulum membrane</location>
        <topology evidence="2">Single-pass type I membrane protein</topology>
    </subcellularLocation>
    <subcellularLocation>
        <location evidence="3">Virion membrane</location>
        <topology evidence="3">Single-pass type I membrane protein</topology>
    </subcellularLocation>
</comment>
<evidence type="ECO:0000256" key="12">
    <source>
        <dbReference type="ARBA" id="ARBA00022812"/>
    </source>
</evidence>
<evidence type="ECO:0000256" key="5">
    <source>
        <dbReference type="ARBA" id="ARBA00022506"/>
    </source>
</evidence>
<evidence type="ECO:0000256" key="10">
    <source>
        <dbReference type="ARBA" id="ARBA00022729"/>
    </source>
</evidence>
<protein>
    <recommendedName>
        <fullName evidence="4">Envelopment polyprotein</fullName>
    </recommendedName>
    <alternativeName>
        <fullName evidence="21">M polyprotein</fullName>
    </alternativeName>
</protein>
<evidence type="ECO:0000256" key="9">
    <source>
        <dbReference type="ARBA" id="ARBA00022692"/>
    </source>
</evidence>
<dbReference type="GO" id="GO:0046718">
    <property type="term" value="P:symbiont entry into host cell"/>
    <property type="evidence" value="ECO:0007669"/>
    <property type="project" value="UniProtKB-KW"/>
</dbReference>
<dbReference type="KEGG" id="vg:65101354"/>
<keyword evidence="12" id="KW-1040">Host Golgi apparatus</keyword>
<dbReference type="EMBL" id="KP272002">
    <property type="protein sequence ID" value="AKF42395.1"/>
    <property type="molecule type" value="Genomic_RNA"/>
</dbReference>
<evidence type="ECO:0000313" key="30">
    <source>
        <dbReference type="Proteomes" id="UP000102320"/>
    </source>
</evidence>
<dbReference type="Pfam" id="PF07243">
    <property type="entry name" value="Phlebovirus_G1"/>
    <property type="match status" value="1"/>
</dbReference>
<dbReference type="RefSeq" id="YP_010086181.1">
    <property type="nucleotide sequence ID" value="NC_055388.1"/>
</dbReference>
<dbReference type="GO" id="GO:0044178">
    <property type="term" value="C:host cell Golgi membrane"/>
    <property type="evidence" value="ECO:0007669"/>
    <property type="project" value="UniProtKB-SubCell"/>
</dbReference>
<dbReference type="InterPro" id="IPR016404">
    <property type="entry name" value="M_polyprot_prcur_phlebovir"/>
</dbReference>
<proteinExistence type="inferred from homology"/>
<keyword evidence="9 24" id="KW-0812">Transmembrane</keyword>
<keyword evidence="11" id="KW-1161">Viral attachment to host cell</keyword>
<evidence type="ECO:0000256" key="24">
    <source>
        <dbReference type="SAM" id="Phobius"/>
    </source>
</evidence>
<name>A0A0F6ZN31_9VIRU</name>
<dbReference type="GO" id="GO:0019062">
    <property type="term" value="P:virion attachment to host cell"/>
    <property type="evidence" value="ECO:0007669"/>
    <property type="project" value="UniProtKB-KW"/>
</dbReference>
<evidence type="ECO:0000256" key="2">
    <source>
        <dbReference type="ARBA" id="ARBA00004482"/>
    </source>
</evidence>
<dbReference type="Pfam" id="PF07245">
    <property type="entry name" value="Phlebovirus_G2"/>
    <property type="match status" value="1"/>
</dbReference>
<feature type="transmembrane region" description="Helical" evidence="24">
    <location>
        <begin position="765"/>
        <end position="784"/>
    </location>
</feature>
<evidence type="ECO:0000256" key="19">
    <source>
        <dbReference type="ARBA" id="ARBA00023184"/>
    </source>
</evidence>
<evidence type="ECO:0000256" key="8">
    <source>
        <dbReference type="ARBA" id="ARBA00022595"/>
    </source>
</evidence>
<keyword evidence="19" id="KW-1038">Host endoplasmic reticulum</keyword>
<dbReference type="Gene3D" id="2.60.40.3770">
    <property type="match status" value="1"/>
</dbReference>
<evidence type="ECO:0000256" key="18">
    <source>
        <dbReference type="ARBA" id="ARBA00023180"/>
    </source>
</evidence>
<keyword evidence="20" id="KW-1160">Virus entry into host cell</keyword>
<dbReference type="Proteomes" id="UP000102320">
    <property type="component" value="Genome"/>
</dbReference>
<dbReference type="InterPro" id="IPR010826">
    <property type="entry name" value="Phlebovirus_G1"/>
</dbReference>
<evidence type="ECO:0000256" key="20">
    <source>
        <dbReference type="ARBA" id="ARBA00023296"/>
    </source>
</evidence>
<dbReference type="Pfam" id="PF19019">
    <property type="entry name" value="Phlebo_G2_C"/>
    <property type="match status" value="1"/>
</dbReference>
<evidence type="ECO:0000256" key="1">
    <source>
        <dbReference type="ARBA" id="ARBA00004244"/>
    </source>
</evidence>